<name>A0A8J5X6T1_DIALT</name>
<evidence type="ECO:0000313" key="10">
    <source>
        <dbReference type="Proteomes" id="UP000751190"/>
    </source>
</evidence>
<keyword evidence="4 8" id="KW-0812">Transmembrane</keyword>
<dbReference type="OMA" id="YHWRHIG"/>
<dbReference type="InterPro" id="IPR036259">
    <property type="entry name" value="MFS_trans_sf"/>
</dbReference>
<evidence type="ECO:0000313" key="9">
    <source>
        <dbReference type="EMBL" id="KAG8459616.1"/>
    </source>
</evidence>
<keyword evidence="10" id="KW-1185">Reference proteome</keyword>
<evidence type="ECO:0000256" key="4">
    <source>
        <dbReference type="ARBA" id="ARBA00022692"/>
    </source>
</evidence>
<dbReference type="OrthoDB" id="754047at2759"/>
<feature type="transmembrane region" description="Helical" evidence="8">
    <location>
        <begin position="303"/>
        <end position="321"/>
    </location>
</feature>
<sequence>MAGDDGAAVQHAFEQGTVYRQLMRPTVDDDTADADDIDDACDGAELGVVSSTAHAPARPRRAHAATDATLRKGDGGALASASLGGPDETGSSDSVTDDSDGSSHHHHGAHHGALTHGGINIFDPANRLFCAGYLAQYFAVGILYAGLPATCYGFFLGYLSVPAHTYSTVVVMTSLPWSFKLFFGVLNDTVPIRGQRRKPYMLLGWAFCAAMLLVLAMQPLPQPYWCIGDDGKYITRAETATGARVAAQPCNAEAAKSGGRFALLLILAATGYVVADVAADGLTVEYARAEPLARRGATQTTAYLTRSLGQSAASIVVGFGMNSHLYNGSFERGLSFTQVMALFAVPALFMVPITAALVVEPPAKSRPRSAREYAGACWQLVRGGAFFSVVLFSFFSPMVGNISTTAGGLVKRYWAGVQALQNQLFSLLGHLLFALGLLLVKQRCLHVSWRWLLALTTLGLNLLDLSFVGATTFNIVRNQYFYLGETVLYEVPAAAQFVVATYVIVEMADDGVEGLVYGMLTTAHNLSTPMARALGNQLYRLFQPSLSDASNYIEDSAPFRQTVFASFLVSFAFACSSLLFLGLLPAQKEQAQAWKRALPRRDTYALATLVLLGGALVYSLSVNFLSMHPDTMCLKFAGGDGCEKGS</sequence>
<evidence type="ECO:0000256" key="7">
    <source>
        <dbReference type="SAM" id="MobiDB-lite"/>
    </source>
</evidence>
<feature type="transmembrane region" description="Helical" evidence="8">
    <location>
        <begin position="341"/>
        <end position="359"/>
    </location>
</feature>
<feature type="transmembrane region" description="Helical" evidence="8">
    <location>
        <begin position="420"/>
        <end position="440"/>
    </location>
</feature>
<dbReference type="Proteomes" id="UP000751190">
    <property type="component" value="Unassembled WGS sequence"/>
</dbReference>
<evidence type="ECO:0000256" key="1">
    <source>
        <dbReference type="ARBA" id="ARBA00004141"/>
    </source>
</evidence>
<proteinExistence type="inferred from homology"/>
<keyword evidence="6 8" id="KW-0472">Membrane</keyword>
<feature type="transmembrane region" description="Helical" evidence="8">
    <location>
        <begin position="604"/>
        <end position="625"/>
    </location>
</feature>
<evidence type="ECO:0000256" key="2">
    <source>
        <dbReference type="ARBA" id="ARBA00007015"/>
    </source>
</evidence>
<dbReference type="AlphaFoldDB" id="A0A8J5X6T1"/>
<comment type="similarity">
    <text evidence="2">Belongs to the major facilitator superfamily. Folate-biopterin transporter (TC 2.A.71) family.</text>
</comment>
<dbReference type="SUPFAM" id="SSF103473">
    <property type="entry name" value="MFS general substrate transporter"/>
    <property type="match status" value="1"/>
</dbReference>
<organism evidence="9 10">
    <name type="scientific">Diacronema lutheri</name>
    <name type="common">Unicellular marine alga</name>
    <name type="synonym">Monochrysis lutheri</name>
    <dbReference type="NCBI Taxonomy" id="2081491"/>
    <lineage>
        <taxon>Eukaryota</taxon>
        <taxon>Haptista</taxon>
        <taxon>Haptophyta</taxon>
        <taxon>Pavlovophyceae</taxon>
        <taxon>Pavlovales</taxon>
        <taxon>Pavlovaceae</taxon>
        <taxon>Diacronema</taxon>
    </lineage>
</organism>
<comment type="subcellular location">
    <subcellularLocation>
        <location evidence="1">Membrane</location>
        <topology evidence="1">Multi-pass membrane protein</topology>
    </subcellularLocation>
</comment>
<evidence type="ECO:0000256" key="8">
    <source>
        <dbReference type="SAM" id="Phobius"/>
    </source>
</evidence>
<feature type="compositionally biased region" description="Low complexity" evidence="7">
    <location>
        <begin position="77"/>
        <end position="94"/>
    </location>
</feature>
<feature type="region of interest" description="Disordered" evidence="7">
    <location>
        <begin position="50"/>
        <end position="69"/>
    </location>
</feature>
<feature type="transmembrane region" description="Helical" evidence="8">
    <location>
        <begin position="380"/>
        <end position="400"/>
    </location>
</feature>
<dbReference type="EMBL" id="JAGTXO010000039">
    <property type="protein sequence ID" value="KAG8459616.1"/>
    <property type="molecule type" value="Genomic_DNA"/>
</dbReference>
<feature type="transmembrane region" description="Helical" evidence="8">
    <location>
        <begin position="137"/>
        <end position="159"/>
    </location>
</feature>
<dbReference type="GO" id="GO:0016020">
    <property type="term" value="C:membrane"/>
    <property type="evidence" value="ECO:0007669"/>
    <property type="project" value="UniProtKB-SubCell"/>
</dbReference>
<accession>A0A8J5X6T1</accession>
<feature type="transmembrane region" description="Helical" evidence="8">
    <location>
        <begin position="165"/>
        <end position="187"/>
    </location>
</feature>
<comment type="caution">
    <text evidence="9">The sequence shown here is derived from an EMBL/GenBank/DDBJ whole genome shotgun (WGS) entry which is preliminary data.</text>
</comment>
<evidence type="ECO:0008006" key="11">
    <source>
        <dbReference type="Google" id="ProtNLM"/>
    </source>
</evidence>
<feature type="region of interest" description="Disordered" evidence="7">
    <location>
        <begin position="76"/>
        <end position="109"/>
    </location>
</feature>
<keyword evidence="5 8" id="KW-1133">Transmembrane helix</keyword>
<feature type="transmembrane region" description="Helical" evidence="8">
    <location>
        <begin position="199"/>
        <end position="217"/>
    </location>
</feature>
<evidence type="ECO:0000256" key="3">
    <source>
        <dbReference type="ARBA" id="ARBA00022448"/>
    </source>
</evidence>
<dbReference type="Pfam" id="PF03092">
    <property type="entry name" value="BT1"/>
    <property type="match status" value="2"/>
</dbReference>
<keyword evidence="3" id="KW-0813">Transport</keyword>
<evidence type="ECO:0000256" key="5">
    <source>
        <dbReference type="ARBA" id="ARBA00022989"/>
    </source>
</evidence>
<evidence type="ECO:0000256" key="6">
    <source>
        <dbReference type="ARBA" id="ARBA00023136"/>
    </source>
</evidence>
<feature type="transmembrane region" description="Helical" evidence="8">
    <location>
        <begin position="452"/>
        <end position="476"/>
    </location>
</feature>
<dbReference type="PANTHER" id="PTHR31585">
    <property type="entry name" value="FOLATE-BIOPTERIN TRANSPORTER 1, CHLOROPLASTIC"/>
    <property type="match status" value="1"/>
</dbReference>
<gene>
    <name evidence="9" type="ORF">KFE25_000972</name>
</gene>
<reference evidence="9" key="1">
    <citation type="submission" date="2021-05" db="EMBL/GenBank/DDBJ databases">
        <title>The genome of the haptophyte Pavlova lutheri (Diacronema luteri, Pavlovales) - a model for lipid biosynthesis in eukaryotic algae.</title>
        <authorList>
            <person name="Hulatt C.J."/>
            <person name="Posewitz M.C."/>
        </authorList>
    </citation>
    <scope>NUCLEOTIDE SEQUENCE</scope>
    <source>
        <strain evidence="9">NIVA-4/92</strain>
    </source>
</reference>
<feature type="transmembrane region" description="Helical" evidence="8">
    <location>
        <begin position="563"/>
        <end position="584"/>
    </location>
</feature>
<protein>
    <recommendedName>
        <fullName evidence="11">Transmembrane protein</fullName>
    </recommendedName>
</protein>
<dbReference type="InterPro" id="IPR039309">
    <property type="entry name" value="BT1"/>
</dbReference>
<feature type="transmembrane region" description="Helical" evidence="8">
    <location>
        <begin position="261"/>
        <end position="282"/>
    </location>
</feature>